<comment type="subunit">
    <text evidence="8">The complex is composed of six subunits: RnfA, RnfB, RnfC, RnfD, RnfE and RnfG.</text>
</comment>
<dbReference type="GO" id="GO:0009055">
    <property type="term" value="F:electron transfer activity"/>
    <property type="evidence" value="ECO:0007669"/>
    <property type="project" value="InterPro"/>
</dbReference>
<dbReference type="AlphaFoldDB" id="A0A437UM61"/>
<dbReference type="HAMAP" id="MF_00461">
    <property type="entry name" value="RsxC_RnfC"/>
    <property type="match status" value="1"/>
</dbReference>
<feature type="binding site" evidence="8">
    <location>
        <position position="391"/>
    </location>
    <ligand>
        <name>[4Fe-4S] cluster</name>
        <dbReference type="ChEBI" id="CHEBI:49883"/>
        <label>2</label>
    </ligand>
</feature>
<keyword evidence="3 8" id="KW-0479">Metal-binding</keyword>
<evidence type="ECO:0000256" key="8">
    <source>
        <dbReference type="HAMAP-Rule" id="MF_00461"/>
    </source>
</evidence>
<dbReference type="InterPro" id="IPR037225">
    <property type="entry name" value="Nuo51_FMN-bd_sf"/>
</dbReference>
<dbReference type="Gene3D" id="3.30.70.20">
    <property type="match status" value="1"/>
</dbReference>
<dbReference type="Pfam" id="PF12838">
    <property type="entry name" value="Fer4_7"/>
    <property type="match status" value="1"/>
</dbReference>
<feature type="binding site" evidence="8">
    <location>
        <position position="430"/>
    </location>
    <ligand>
        <name>[4Fe-4S] cluster</name>
        <dbReference type="ChEBI" id="CHEBI:49883"/>
        <label>1</label>
    </ligand>
</feature>
<dbReference type="NCBIfam" id="NF003454">
    <property type="entry name" value="PRK05035.1"/>
    <property type="match status" value="1"/>
</dbReference>
<organism evidence="10 11">
    <name type="scientific">Enterococcus avium</name>
    <name type="common">Streptococcus avium</name>
    <dbReference type="NCBI Taxonomy" id="33945"/>
    <lineage>
        <taxon>Bacteria</taxon>
        <taxon>Bacillati</taxon>
        <taxon>Bacillota</taxon>
        <taxon>Bacilli</taxon>
        <taxon>Lactobacillales</taxon>
        <taxon>Enterococcaceae</taxon>
        <taxon>Enterococcus</taxon>
    </lineage>
</organism>
<feature type="binding site" evidence="8">
    <location>
        <position position="384"/>
    </location>
    <ligand>
        <name>[4Fe-4S] cluster</name>
        <dbReference type="ChEBI" id="CHEBI:49883"/>
        <label>1</label>
    </ligand>
</feature>
<keyword evidence="5 8" id="KW-0249">Electron transport</keyword>
<name>A0A437UM61_ENTAV</name>
<dbReference type="Proteomes" id="UP000288388">
    <property type="component" value="Unassembled WGS sequence"/>
</dbReference>
<feature type="binding site" evidence="8">
    <location>
        <position position="420"/>
    </location>
    <ligand>
        <name>[4Fe-4S] cluster</name>
        <dbReference type="ChEBI" id="CHEBI:49883"/>
        <label>2</label>
    </ligand>
</feature>
<dbReference type="Pfam" id="PF13375">
    <property type="entry name" value="RnfC_N"/>
    <property type="match status" value="1"/>
</dbReference>
<keyword evidence="8" id="KW-0472">Membrane</keyword>
<feature type="domain" description="4Fe-4S ferredoxin-type" evidence="9">
    <location>
        <begin position="371"/>
        <end position="401"/>
    </location>
</feature>
<dbReference type="GO" id="GO:0051539">
    <property type="term" value="F:4 iron, 4 sulfur cluster binding"/>
    <property type="evidence" value="ECO:0007669"/>
    <property type="project" value="UniProtKB-KW"/>
</dbReference>
<dbReference type="InterPro" id="IPR010208">
    <property type="entry name" value="Ion_transpt_RnfC/RsxC"/>
</dbReference>
<evidence type="ECO:0000256" key="1">
    <source>
        <dbReference type="ARBA" id="ARBA00022448"/>
    </source>
</evidence>
<dbReference type="NCBIfam" id="TIGR01945">
    <property type="entry name" value="rnfC"/>
    <property type="match status" value="1"/>
</dbReference>
<comment type="caution">
    <text evidence="10">The sequence shown here is derived from an EMBL/GenBank/DDBJ whole genome shotgun (WGS) entry which is preliminary data.</text>
</comment>
<dbReference type="InterPro" id="IPR017896">
    <property type="entry name" value="4Fe4S_Fe-S-bd"/>
</dbReference>
<comment type="subcellular location">
    <subcellularLocation>
        <location evidence="8">Cell membrane</location>
        <topology evidence="8">Peripheral membrane protein</topology>
    </subcellularLocation>
</comment>
<dbReference type="SUPFAM" id="SSF142019">
    <property type="entry name" value="Nqo1 FMN-binding domain-like"/>
    <property type="match status" value="1"/>
</dbReference>
<reference evidence="10 11" key="1">
    <citation type="submission" date="2018-12" db="EMBL/GenBank/DDBJ databases">
        <title>A novel vanA-carrying plasmid in a clinical isolate of Enterococcus avium.</title>
        <authorList>
            <person name="Bernasconi O.J."/>
            <person name="Luzzaro F."/>
            <person name="Endimiani A."/>
        </authorList>
    </citation>
    <scope>NUCLEOTIDE SEQUENCE [LARGE SCALE GENOMIC DNA]</scope>
    <source>
        <strain evidence="10 11">LC0559/18</strain>
    </source>
</reference>
<dbReference type="Gene3D" id="3.10.20.600">
    <property type="match status" value="1"/>
</dbReference>
<comment type="cofactor">
    <cofactor evidence="8">
        <name>[4Fe-4S] cluster</name>
        <dbReference type="ChEBI" id="CHEBI:49883"/>
    </cofactor>
    <text evidence="8">Binds 2 [4Fe-4S] clusters per subunit.</text>
</comment>
<sequence>MILLDHRGGLSMETLTKAIAKFKGGVKVPHNKNTAEFESVFMEPPKIVTIPMQQHIGGVCTPTVKKGDIVTVGQVIADSEAFVSAPIHASVSGKVKGIKPVLMANGQMCDAIHISSDGLPVEFPEPKPVEIQSKEDLLKAARDSGIVGIGGAGFPMHVKLNVNESIPIDTLVINGAECEPFITSDYRESLEYPERIIAGMQMVMKYLNIAHGVIGIESNKPKGLRRLRDHLNELADRDPSIDVMEIPSLYPQGAEKMLVYATTGRKIPPGKLPSEVGCLIMNISTISLLQRYIEIGMPLTHKRITVDGNVAEPKNVVVPVGTPIGEVIDYCGGLIDEPSKIILGGPMMGIAQFSVDLPITKQTNAITILGAAQQLPEESPCIRCGRCVEACPMSLLPVQIERCTHNNDLAGLKKLNVSACMECGCCAFVCPAGRRLVQSMKRAKQLEREAAK</sequence>
<dbReference type="Pfam" id="PF10531">
    <property type="entry name" value="SLBB"/>
    <property type="match status" value="1"/>
</dbReference>
<gene>
    <name evidence="10" type="primary">rsxC</name>
    <name evidence="8" type="synonym">rnfC</name>
    <name evidence="10" type="ORF">EK398_07420</name>
</gene>
<dbReference type="GO" id="GO:0046872">
    <property type="term" value="F:metal ion binding"/>
    <property type="evidence" value="ECO:0007669"/>
    <property type="project" value="UniProtKB-KW"/>
</dbReference>
<evidence type="ECO:0000256" key="6">
    <source>
        <dbReference type="ARBA" id="ARBA00023004"/>
    </source>
</evidence>
<feature type="binding site" evidence="8">
    <location>
        <position position="381"/>
    </location>
    <ligand>
        <name>[4Fe-4S] cluster</name>
        <dbReference type="ChEBI" id="CHEBI:49883"/>
        <label>1</label>
    </ligand>
</feature>
<keyword evidence="7 8" id="KW-0411">Iron-sulfur</keyword>
<dbReference type="InterPro" id="IPR017900">
    <property type="entry name" value="4Fe4S_Fe_S_CS"/>
</dbReference>
<evidence type="ECO:0000256" key="3">
    <source>
        <dbReference type="ARBA" id="ARBA00022723"/>
    </source>
</evidence>
<keyword evidence="8" id="KW-1003">Cell membrane</keyword>
<dbReference type="EC" id="7.-.-.-" evidence="8"/>
<keyword evidence="2 8" id="KW-0004">4Fe-4S</keyword>
<keyword evidence="6 8" id="KW-0408">Iron</keyword>
<protein>
    <recommendedName>
        <fullName evidence="8">Ion-translocating oxidoreductase complex subunit C</fullName>
        <ecNumber evidence="8">7.-.-.-</ecNumber>
    </recommendedName>
    <alternativeName>
        <fullName evidence="8">Rnf electron transport complex subunit C</fullName>
    </alternativeName>
</protein>
<dbReference type="GO" id="GO:0005886">
    <property type="term" value="C:plasma membrane"/>
    <property type="evidence" value="ECO:0007669"/>
    <property type="project" value="UniProtKB-SubCell"/>
</dbReference>
<evidence type="ECO:0000256" key="5">
    <source>
        <dbReference type="ARBA" id="ARBA00022982"/>
    </source>
</evidence>
<keyword evidence="1 8" id="KW-0813">Transport</keyword>
<dbReference type="PROSITE" id="PS00198">
    <property type="entry name" value="4FE4S_FER_1"/>
    <property type="match status" value="1"/>
</dbReference>
<dbReference type="PANTHER" id="PTHR43034">
    <property type="entry name" value="ION-TRANSLOCATING OXIDOREDUCTASE COMPLEX SUBUNIT C"/>
    <property type="match status" value="1"/>
</dbReference>
<dbReference type="EMBL" id="RYZS01000001">
    <property type="protein sequence ID" value="RVU94691.1"/>
    <property type="molecule type" value="Genomic_DNA"/>
</dbReference>
<dbReference type="InterPro" id="IPR019554">
    <property type="entry name" value="Soluble_ligand-bd"/>
</dbReference>
<keyword evidence="8" id="KW-1278">Translocase</keyword>
<dbReference type="SUPFAM" id="SSF46548">
    <property type="entry name" value="alpha-helical ferredoxin"/>
    <property type="match status" value="1"/>
</dbReference>
<comment type="similarity">
    <text evidence="8">Belongs to the 4Fe4S bacterial-type ferredoxin family. RnfC subfamily.</text>
</comment>
<dbReference type="Gene3D" id="3.40.50.11540">
    <property type="entry name" value="NADH-ubiquinone oxidoreductase 51kDa subunit"/>
    <property type="match status" value="1"/>
</dbReference>
<evidence type="ECO:0000313" key="11">
    <source>
        <dbReference type="Proteomes" id="UP000288388"/>
    </source>
</evidence>
<dbReference type="PANTHER" id="PTHR43034:SF2">
    <property type="entry name" value="ION-TRANSLOCATING OXIDOREDUCTASE COMPLEX SUBUNIT C"/>
    <property type="match status" value="1"/>
</dbReference>
<evidence type="ECO:0000256" key="4">
    <source>
        <dbReference type="ARBA" id="ARBA00022737"/>
    </source>
</evidence>
<evidence type="ECO:0000313" key="10">
    <source>
        <dbReference type="EMBL" id="RVU94691.1"/>
    </source>
</evidence>
<dbReference type="InterPro" id="IPR011538">
    <property type="entry name" value="Nuo51_FMN-bd"/>
</dbReference>
<accession>A0A437UM61</accession>
<comment type="function">
    <text evidence="8">Part of a membrane-bound complex that couples electron transfer with translocation of ions across the membrane.</text>
</comment>
<dbReference type="InterPro" id="IPR026902">
    <property type="entry name" value="RnfC_N"/>
</dbReference>
<feature type="binding site" evidence="8">
    <location>
        <position position="426"/>
    </location>
    <ligand>
        <name>[4Fe-4S] cluster</name>
        <dbReference type="ChEBI" id="CHEBI:49883"/>
        <label>2</label>
    </ligand>
</feature>
<feature type="binding site" evidence="8">
    <location>
        <position position="387"/>
    </location>
    <ligand>
        <name>[4Fe-4S] cluster</name>
        <dbReference type="ChEBI" id="CHEBI:49883"/>
        <label>1</label>
    </ligand>
</feature>
<evidence type="ECO:0000256" key="2">
    <source>
        <dbReference type="ARBA" id="ARBA00022485"/>
    </source>
</evidence>
<evidence type="ECO:0000259" key="9">
    <source>
        <dbReference type="PROSITE" id="PS51379"/>
    </source>
</evidence>
<proteinExistence type="inferred from homology"/>
<keyword evidence="4 8" id="KW-0677">Repeat</keyword>
<feature type="binding site" evidence="8">
    <location>
        <position position="423"/>
    </location>
    <ligand>
        <name>[4Fe-4S] cluster</name>
        <dbReference type="ChEBI" id="CHEBI:49883"/>
        <label>2</label>
    </ligand>
</feature>
<dbReference type="Pfam" id="PF01512">
    <property type="entry name" value="Complex1_51K"/>
    <property type="match status" value="1"/>
</dbReference>
<evidence type="ECO:0000256" key="7">
    <source>
        <dbReference type="ARBA" id="ARBA00023014"/>
    </source>
</evidence>
<dbReference type="GO" id="GO:0022900">
    <property type="term" value="P:electron transport chain"/>
    <property type="evidence" value="ECO:0007669"/>
    <property type="project" value="UniProtKB-UniRule"/>
</dbReference>
<feature type="domain" description="4Fe-4S ferredoxin-type" evidence="9">
    <location>
        <begin position="411"/>
        <end position="440"/>
    </location>
</feature>
<dbReference type="PROSITE" id="PS51379">
    <property type="entry name" value="4FE4S_FER_2"/>
    <property type="match status" value="2"/>
</dbReference>